<evidence type="ECO:0000256" key="1">
    <source>
        <dbReference type="SAM" id="MobiDB-lite"/>
    </source>
</evidence>
<evidence type="ECO:0008006" key="5">
    <source>
        <dbReference type="Google" id="ProtNLM"/>
    </source>
</evidence>
<dbReference type="EMBL" id="JAANXD010000052">
    <property type="protein sequence ID" value="MBS1258214.1"/>
    <property type="molecule type" value="Genomic_DNA"/>
</dbReference>
<reference evidence="3" key="1">
    <citation type="journal article" date="2021" name="ISME J.">
        <title>Fine-scale metabolic discontinuity in a stratified prokaryote microbiome of a Red Sea deep halocline.</title>
        <authorList>
            <person name="Michoud G."/>
            <person name="Ngugi D.K."/>
            <person name="Barozzi A."/>
            <person name="Merlino G."/>
            <person name="Calleja M.L."/>
            <person name="Delgado-Huertas A."/>
            <person name="Moran X.A.G."/>
            <person name="Daffonchio D."/>
        </authorList>
    </citation>
    <scope>NUCLEOTIDE SEQUENCE</scope>
    <source>
        <strain evidence="3">SuakinDeep_MAG55_1</strain>
    </source>
</reference>
<dbReference type="Proteomes" id="UP000722750">
    <property type="component" value="Unassembled WGS sequence"/>
</dbReference>
<comment type="caution">
    <text evidence="3">The sequence shown here is derived from an EMBL/GenBank/DDBJ whole genome shotgun (WGS) entry which is preliminary data.</text>
</comment>
<evidence type="ECO:0000256" key="2">
    <source>
        <dbReference type="SAM" id="SignalP"/>
    </source>
</evidence>
<proteinExistence type="predicted"/>
<feature type="signal peptide" evidence="2">
    <location>
        <begin position="1"/>
        <end position="21"/>
    </location>
</feature>
<dbReference type="SUPFAM" id="SSF50249">
    <property type="entry name" value="Nucleic acid-binding proteins"/>
    <property type="match status" value="1"/>
</dbReference>
<feature type="region of interest" description="Disordered" evidence="1">
    <location>
        <begin position="123"/>
        <end position="144"/>
    </location>
</feature>
<evidence type="ECO:0000313" key="3">
    <source>
        <dbReference type="EMBL" id="MBS1258214.1"/>
    </source>
</evidence>
<dbReference type="AlphaFoldDB" id="A0A941W299"/>
<feature type="chain" id="PRO_5037819784" description="DNA-binding protein" evidence="2">
    <location>
        <begin position="22"/>
        <end position="258"/>
    </location>
</feature>
<sequence>MIKQVAILSFILMLAATISFNCTCAAQYSLSNEDKQAGSQALAQEPHVGKVAETMSSGGYTYILLQTKTKMSWVAIAETKVDVGQDVVLAPGMEMVDFHSKSLDRTFDSIIFSEGLITQGGAAAGDSAHGSADTQKKTYGSKGTIPEAKENLNVEKATGENSYTVAELFEKRKELDNKDIVLRGEVVKVTERIMNKNWLHIQDGTGSAQEGNNDMVVTTMDLPSVGDTVTVKGVLFSDKDFGSGYRYDAIVEFGQVSD</sequence>
<evidence type="ECO:0000313" key="4">
    <source>
        <dbReference type="Proteomes" id="UP000722750"/>
    </source>
</evidence>
<dbReference type="InterPro" id="IPR012340">
    <property type="entry name" value="NA-bd_OB-fold"/>
</dbReference>
<accession>A0A941W299</accession>
<keyword evidence="2" id="KW-0732">Signal</keyword>
<gene>
    <name evidence="3" type="ORF">MAG551_01267</name>
</gene>
<protein>
    <recommendedName>
        <fullName evidence="5">DNA-binding protein</fullName>
    </recommendedName>
</protein>
<name>A0A941W299_9BACT</name>
<feature type="compositionally biased region" description="Low complexity" evidence="1">
    <location>
        <begin position="123"/>
        <end position="133"/>
    </location>
</feature>
<organism evidence="3 4">
    <name type="scientific">Candidatus Scalindua arabica</name>
    <dbReference type="NCBI Taxonomy" id="1127984"/>
    <lineage>
        <taxon>Bacteria</taxon>
        <taxon>Pseudomonadati</taxon>
        <taxon>Planctomycetota</taxon>
        <taxon>Candidatus Brocadiia</taxon>
        <taxon>Candidatus Brocadiales</taxon>
        <taxon>Candidatus Scalinduaceae</taxon>
        <taxon>Candidatus Scalindua</taxon>
    </lineage>
</organism>